<dbReference type="Gene3D" id="1.10.510.10">
    <property type="entry name" value="Transferase(Phosphotransferase) domain 1"/>
    <property type="match status" value="1"/>
</dbReference>
<reference evidence="12" key="1">
    <citation type="submission" date="2018-11" db="EMBL/GenBank/DDBJ databases">
        <title>Henneguya salminicola genome and transcriptome.</title>
        <authorList>
            <person name="Yahalomi D."/>
            <person name="Atkinson S.D."/>
            <person name="Neuhof M."/>
            <person name="Chang E.S."/>
            <person name="Philippe H."/>
            <person name="Cartwright P."/>
            <person name="Bartholomew J.L."/>
            <person name="Huchon D."/>
        </authorList>
    </citation>
    <scope>NUCLEOTIDE SEQUENCE</scope>
    <source>
        <strain evidence="12">Hz1</strain>
        <tissue evidence="12">Whole</tissue>
    </source>
</reference>
<feature type="domain" description="Protein kinase" evidence="11">
    <location>
        <begin position="23"/>
        <end position="251"/>
    </location>
</feature>
<keyword evidence="3" id="KW-0808">Transferase</keyword>
<organism evidence="12">
    <name type="scientific">Henneguya salminicola</name>
    <name type="common">Myxosporean</name>
    <dbReference type="NCBI Taxonomy" id="69463"/>
    <lineage>
        <taxon>Eukaryota</taxon>
        <taxon>Metazoa</taxon>
        <taxon>Cnidaria</taxon>
        <taxon>Myxozoa</taxon>
        <taxon>Myxosporea</taxon>
        <taxon>Bivalvulida</taxon>
        <taxon>Platysporina</taxon>
        <taxon>Myxobolidae</taxon>
        <taxon>Henneguya</taxon>
    </lineage>
</organism>
<dbReference type="InterPro" id="IPR017441">
    <property type="entry name" value="Protein_kinase_ATP_BS"/>
</dbReference>
<dbReference type="GO" id="GO:0005524">
    <property type="term" value="F:ATP binding"/>
    <property type="evidence" value="ECO:0007669"/>
    <property type="project" value="UniProtKB-UniRule"/>
</dbReference>
<comment type="catalytic activity">
    <reaction evidence="8">
        <text>L-seryl-[protein] + ATP = O-phospho-L-seryl-[protein] + ADP + H(+)</text>
        <dbReference type="Rhea" id="RHEA:17989"/>
        <dbReference type="Rhea" id="RHEA-COMP:9863"/>
        <dbReference type="Rhea" id="RHEA-COMP:11604"/>
        <dbReference type="ChEBI" id="CHEBI:15378"/>
        <dbReference type="ChEBI" id="CHEBI:29999"/>
        <dbReference type="ChEBI" id="CHEBI:30616"/>
        <dbReference type="ChEBI" id="CHEBI:83421"/>
        <dbReference type="ChEBI" id="CHEBI:456216"/>
        <dbReference type="EC" id="2.7.11.1"/>
    </reaction>
</comment>
<evidence type="ECO:0000256" key="3">
    <source>
        <dbReference type="ARBA" id="ARBA00022679"/>
    </source>
</evidence>
<dbReference type="Pfam" id="PF00069">
    <property type="entry name" value="Pkinase"/>
    <property type="match status" value="1"/>
</dbReference>
<dbReference type="PROSITE" id="PS50011">
    <property type="entry name" value="PROTEIN_KINASE_DOM"/>
    <property type="match status" value="1"/>
</dbReference>
<name>A0A6G3MHK3_HENSL</name>
<dbReference type="PANTHER" id="PTHR24356:SF163">
    <property type="entry name" value="3-PHOSPHOINOSITIDE-DEPENDENT PROTEIN KINASE 1-RELATED"/>
    <property type="match status" value="1"/>
</dbReference>
<dbReference type="AlphaFoldDB" id="A0A6G3MHK3"/>
<sequence>MEPEPASTETKQIEVKKKILSDYKIGPKIGDGAYSKVYVARENSTKSVYAIKAIKKALLIKLKKQETVFRERNAMDKIRDHPFFVHIICCFQDPDHLFIVLSYARRGELLRYINKLNGFNQETTRFYAAQIVSALEFLHSKNIIHRDLKPENILVDENYFIMITDFGTCKCLEEGSDSNPEQFNRFVLFSIVVKRASSFVGTAQYVSPELLCDKQICKRYNCGKIISSDLWSLGVVIYQMVTAQWPFYSLY</sequence>
<keyword evidence="4 9" id="KW-0547">Nucleotide-binding</keyword>
<evidence type="ECO:0000256" key="1">
    <source>
        <dbReference type="ARBA" id="ARBA00012513"/>
    </source>
</evidence>
<dbReference type="GO" id="GO:0004674">
    <property type="term" value="F:protein serine/threonine kinase activity"/>
    <property type="evidence" value="ECO:0007669"/>
    <property type="project" value="UniProtKB-KW"/>
</dbReference>
<dbReference type="EMBL" id="GHBP01003662">
    <property type="protein sequence ID" value="NDJ93451.1"/>
    <property type="molecule type" value="Transcribed_RNA"/>
</dbReference>
<dbReference type="GO" id="GO:0035556">
    <property type="term" value="P:intracellular signal transduction"/>
    <property type="evidence" value="ECO:0007669"/>
    <property type="project" value="TreeGrafter"/>
</dbReference>
<dbReference type="PROSITE" id="PS00107">
    <property type="entry name" value="PROTEIN_KINASE_ATP"/>
    <property type="match status" value="1"/>
</dbReference>
<feature type="binding site" evidence="9">
    <location>
        <position position="56"/>
    </location>
    <ligand>
        <name>ATP</name>
        <dbReference type="ChEBI" id="CHEBI:30616"/>
    </ligand>
</feature>
<dbReference type="SMART" id="SM00220">
    <property type="entry name" value="S_TKc"/>
    <property type="match status" value="1"/>
</dbReference>
<evidence type="ECO:0000256" key="5">
    <source>
        <dbReference type="ARBA" id="ARBA00022777"/>
    </source>
</evidence>
<dbReference type="EC" id="2.7.11.1" evidence="1"/>
<proteinExistence type="inferred from homology"/>
<dbReference type="InterPro" id="IPR011009">
    <property type="entry name" value="Kinase-like_dom_sf"/>
</dbReference>
<dbReference type="FunFam" id="3.30.200.20:FF:000042">
    <property type="entry name" value="Aurora kinase A"/>
    <property type="match status" value="1"/>
</dbReference>
<dbReference type="PROSITE" id="PS00108">
    <property type="entry name" value="PROTEIN_KINASE_ST"/>
    <property type="match status" value="1"/>
</dbReference>
<keyword evidence="2 10" id="KW-0723">Serine/threonine-protein kinase</keyword>
<dbReference type="InterPro" id="IPR050236">
    <property type="entry name" value="Ser_Thr_kinase_AGC"/>
</dbReference>
<evidence type="ECO:0000256" key="8">
    <source>
        <dbReference type="ARBA" id="ARBA00048679"/>
    </source>
</evidence>
<dbReference type="InterPro" id="IPR008271">
    <property type="entry name" value="Ser/Thr_kinase_AS"/>
</dbReference>
<evidence type="ECO:0000256" key="10">
    <source>
        <dbReference type="RuleBase" id="RU000304"/>
    </source>
</evidence>
<comment type="similarity">
    <text evidence="10">Belongs to the protein kinase superfamily.</text>
</comment>
<evidence type="ECO:0000256" key="2">
    <source>
        <dbReference type="ARBA" id="ARBA00022527"/>
    </source>
</evidence>
<evidence type="ECO:0000313" key="12">
    <source>
        <dbReference type="EMBL" id="NDJ93451.1"/>
    </source>
</evidence>
<evidence type="ECO:0000259" key="11">
    <source>
        <dbReference type="PROSITE" id="PS50011"/>
    </source>
</evidence>
<evidence type="ECO:0000256" key="6">
    <source>
        <dbReference type="ARBA" id="ARBA00022840"/>
    </source>
</evidence>
<dbReference type="SUPFAM" id="SSF56112">
    <property type="entry name" value="Protein kinase-like (PK-like)"/>
    <property type="match status" value="1"/>
</dbReference>
<evidence type="ECO:0000256" key="4">
    <source>
        <dbReference type="ARBA" id="ARBA00022741"/>
    </source>
</evidence>
<dbReference type="Gene3D" id="3.30.200.20">
    <property type="entry name" value="Phosphorylase Kinase, domain 1"/>
    <property type="match status" value="1"/>
</dbReference>
<dbReference type="PIRSF" id="PIRSF000654">
    <property type="entry name" value="Integrin-linked_kinase"/>
    <property type="match status" value="1"/>
</dbReference>
<accession>A0A6G3MHK3</accession>
<keyword evidence="6 9" id="KW-0067">ATP-binding</keyword>
<evidence type="ECO:0000256" key="7">
    <source>
        <dbReference type="ARBA" id="ARBA00047899"/>
    </source>
</evidence>
<dbReference type="InterPro" id="IPR000719">
    <property type="entry name" value="Prot_kinase_dom"/>
</dbReference>
<protein>
    <recommendedName>
        <fullName evidence="1">non-specific serine/threonine protein kinase</fullName>
        <ecNumber evidence="1">2.7.11.1</ecNumber>
    </recommendedName>
</protein>
<evidence type="ECO:0000256" key="9">
    <source>
        <dbReference type="PROSITE-ProRule" id="PRU10141"/>
    </source>
</evidence>
<dbReference type="PANTHER" id="PTHR24356">
    <property type="entry name" value="SERINE/THREONINE-PROTEIN KINASE"/>
    <property type="match status" value="1"/>
</dbReference>
<keyword evidence="5 12" id="KW-0418">Kinase</keyword>
<comment type="catalytic activity">
    <reaction evidence="7">
        <text>L-threonyl-[protein] + ATP = O-phospho-L-threonyl-[protein] + ADP + H(+)</text>
        <dbReference type="Rhea" id="RHEA:46608"/>
        <dbReference type="Rhea" id="RHEA-COMP:11060"/>
        <dbReference type="Rhea" id="RHEA-COMP:11605"/>
        <dbReference type="ChEBI" id="CHEBI:15378"/>
        <dbReference type="ChEBI" id="CHEBI:30013"/>
        <dbReference type="ChEBI" id="CHEBI:30616"/>
        <dbReference type="ChEBI" id="CHEBI:61977"/>
        <dbReference type="ChEBI" id="CHEBI:456216"/>
        <dbReference type="EC" id="2.7.11.1"/>
    </reaction>
</comment>